<evidence type="ECO:0000313" key="5">
    <source>
        <dbReference type="Proteomes" id="UP000038009"/>
    </source>
</evidence>
<dbReference type="EMBL" id="LJSK01000327">
    <property type="protein sequence ID" value="KPI83769.1"/>
    <property type="molecule type" value="Genomic_DNA"/>
</dbReference>
<keyword evidence="5" id="KW-1185">Reference proteome</keyword>
<dbReference type="GO" id="GO:0008270">
    <property type="term" value="F:zinc ion binding"/>
    <property type="evidence" value="ECO:0007669"/>
    <property type="project" value="TreeGrafter"/>
</dbReference>
<dbReference type="OMA" id="TAHFVWR"/>
<keyword evidence="2" id="KW-0479">Metal-binding</keyword>
<dbReference type="SUPFAM" id="SSF141678">
    <property type="entry name" value="MAL13P1.257-like"/>
    <property type="match status" value="1"/>
</dbReference>
<dbReference type="PANTHER" id="PTHR12857:SF0">
    <property type="entry name" value="CXXC MOTIF CONTAINING ZINC BINDING PROTEIN"/>
    <property type="match status" value="1"/>
</dbReference>
<dbReference type="Pfam" id="PF05907">
    <property type="entry name" value="CXXC_Zn-b_euk"/>
    <property type="match status" value="1"/>
</dbReference>
<accession>A0A0N0P365</accession>
<gene>
    <name evidence="4" type="ORF">ABL78_7185</name>
</gene>
<reference evidence="4 5" key="1">
    <citation type="journal article" date="2015" name="PLoS Pathog.">
        <title>Leptomonas seymouri: Adaptations to the Dixenous Life Cycle Analyzed by Genome Sequencing, Transcriptome Profiling and Co-infection with Leishmania donovani.</title>
        <authorList>
            <person name="Kraeva N."/>
            <person name="Butenko A."/>
            <person name="Hlavacova J."/>
            <person name="Kostygov A."/>
            <person name="Myskova J."/>
            <person name="Grybchuk D."/>
            <person name="Lestinova T."/>
            <person name="Votypka J."/>
            <person name="Volf P."/>
            <person name="Opperdoes F."/>
            <person name="Flegontov P."/>
            <person name="Lukes J."/>
            <person name="Yurchenko V."/>
        </authorList>
    </citation>
    <scope>NUCLEOTIDE SEQUENCE [LARGE SCALE GENOMIC DNA]</scope>
    <source>
        <strain evidence="4 5">ATCC 30220</strain>
    </source>
</reference>
<dbReference type="OrthoDB" id="10248838at2759"/>
<sequence>MPLYHAIMCVDECEGVERIEPMPGRAWGMRFICSSCREESSTFMYVSNDELYKREGGSHHFVSKCKACKSDVTADVMQVPAGSGYFSAVEDNALNVVASFEVRGGQPTAMEVNDQWVVVANSGATFEEVDLSVDWCDYDEKGQTSVTVSGVTVEFEKAKKLKN</sequence>
<evidence type="ECO:0008006" key="6">
    <source>
        <dbReference type="Google" id="ProtNLM"/>
    </source>
</evidence>
<protein>
    <recommendedName>
        <fullName evidence="6">DUF866 domain-containing protein</fullName>
    </recommendedName>
</protein>
<proteinExistence type="inferred from homology"/>
<dbReference type="InterPro" id="IPR008584">
    <property type="entry name" value="CXXC_Zn-binding_euk"/>
</dbReference>
<evidence type="ECO:0000256" key="1">
    <source>
        <dbReference type="ARBA" id="ARBA00007818"/>
    </source>
</evidence>
<dbReference type="VEuPathDB" id="TriTrypDB:Lsey_0327_0030"/>
<evidence type="ECO:0000256" key="2">
    <source>
        <dbReference type="ARBA" id="ARBA00022723"/>
    </source>
</evidence>
<dbReference type="Proteomes" id="UP000038009">
    <property type="component" value="Unassembled WGS sequence"/>
</dbReference>
<dbReference type="PANTHER" id="PTHR12857">
    <property type="entry name" value="CXXC MOTIF CONTAINING ZINC BINDING PROTEIN"/>
    <property type="match status" value="1"/>
</dbReference>
<name>A0A0N0P365_LEPSE</name>
<comment type="similarity">
    <text evidence="1">Belongs to the UPF0587 family.</text>
</comment>
<comment type="caution">
    <text evidence="4">The sequence shown here is derived from an EMBL/GenBank/DDBJ whole genome shotgun (WGS) entry which is preliminary data.</text>
</comment>
<keyword evidence="3" id="KW-0862">Zinc</keyword>
<organism evidence="4 5">
    <name type="scientific">Leptomonas seymouri</name>
    <dbReference type="NCBI Taxonomy" id="5684"/>
    <lineage>
        <taxon>Eukaryota</taxon>
        <taxon>Discoba</taxon>
        <taxon>Euglenozoa</taxon>
        <taxon>Kinetoplastea</taxon>
        <taxon>Metakinetoplastina</taxon>
        <taxon>Trypanosomatida</taxon>
        <taxon>Trypanosomatidae</taxon>
        <taxon>Leishmaniinae</taxon>
        <taxon>Leptomonas</taxon>
    </lineage>
</organism>
<evidence type="ECO:0000313" key="4">
    <source>
        <dbReference type="EMBL" id="KPI83769.1"/>
    </source>
</evidence>
<dbReference type="AlphaFoldDB" id="A0A0N0P365"/>
<evidence type="ECO:0000256" key="3">
    <source>
        <dbReference type="ARBA" id="ARBA00022833"/>
    </source>
</evidence>